<proteinExistence type="predicted"/>
<evidence type="ECO:0008006" key="2">
    <source>
        <dbReference type="Google" id="ProtNLM"/>
    </source>
</evidence>
<reference evidence="1" key="1">
    <citation type="submission" date="2015-06" db="EMBL/GenBank/DDBJ databases">
        <authorList>
            <person name="Joergensen T."/>
        </authorList>
    </citation>
    <scope>NUCLEOTIDE SEQUENCE</scope>
    <source>
        <plasmid evidence="1">pRGRH0598</plasmid>
    </source>
</reference>
<dbReference type="EMBL" id="LN853229">
    <property type="protein sequence ID" value="CRY95342.1"/>
    <property type="molecule type" value="Genomic_DNA"/>
</dbReference>
<evidence type="ECO:0000313" key="1">
    <source>
        <dbReference type="EMBL" id="CRY95342.1"/>
    </source>
</evidence>
<geneLocation type="plasmid" evidence="1">
    <name>pRGRH0598</name>
</geneLocation>
<protein>
    <recommendedName>
        <fullName evidence="2">Plasmid replication protein RepL domain-containing protein</fullName>
    </recommendedName>
</protein>
<name>A0A0H5QHH8_9ZZZZ</name>
<sequence length="184" mass="20899">MAKNDSATVVRYKENPFIKELVVPVGKQNVRVSRLGKDDNILVNQATGEVHGTHVTAYRKVDKEEFVKLFTRNIALTFDLKAAGIKAFNVLLWSMQKKAMEKDLVPLDKWVLEEFLEDANDGRDPPIKLSLPTFWRGLAELEKSQIIAKSIRQGSYFLNPNFAFNGDRVAFTTLIERDTKNGDN</sequence>
<organism evidence="1">
    <name type="scientific">uncultured prokaryote</name>
    <dbReference type="NCBI Taxonomy" id="198431"/>
    <lineage>
        <taxon>unclassified sequences</taxon>
        <taxon>environmental samples</taxon>
    </lineage>
</organism>
<reference evidence="1" key="2">
    <citation type="submission" date="2015-07" db="EMBL/GenBank/DDBJ databases">
        <title>Plasmids, circular viruses and viroids from rat gut.</title>
        <authorList>
            <person name="Jorgensen T.J."/>
            <person name="Hansen M.A."/>
            <person name="Xu Z."/>
            <person name="Tabak M.A."/>
            <person name="Sorensen S.J."/>
            <person name="Hansen L.H."/>
        </authorList>
    </citation>
    <scope>NUCLEOTIDE SEQUENCE</scope>
    <source>
        <plasmid evidence="1">pRGRH0598</plasmid>
    </source>
</reference>
<dbReference type="AlphaFoldDB" id="A0A0H5QHH8"/>
<accession>A0A0H5QHH8</accession>
<keyword evidence="1" id="KW-0614">Plasmid</keyword>